<dbReference type="AlphaFoldDB" id="A0AAW2VIQ9"/>
<feature type="region of interest" description="Disordered" evidence="2">
    <location>
        <begin position="22"/>
        <end position="52"/>
    </location>
</feature>
<dbReference type="InterPro" id="IPR025564">
    <property type="entry name" value="CAAD_dom"/>
</dbReference>
<dbReference type="PANTHER" id="PTHR33222">
    <property type="match status" value="1"/>
</dbReference>
<comment type="caution">
    <text evidence="4">The sequence shown here is derived from an EMBL/GenBank/DDBJ whole genome shotgun (WGS) entry which is preliminary data.</text>
</comment>
<accession>A0AAW2VIQ9</accession>
<name>A0AAW2VIQ9_SESRA</name>
<dbReference type="EMBL" id="JACGWJ010000003">
    <property type="protein sequence ID" value="KAL0428705.1"/>
    <property type="molecule type" value="Genomic_DNA"/>
</dbReference>
<protein>
    <submittedName>
        <fullName evidence="4">Protein CURVATURE THYLAKOID 1B, chloroplastic</fullName>
    </submittedName>
</protein>
<dbReference type="PANTHER" id="PTHR33222:SF9">
    <property type="entry name" value="PROTEIN CURVATURE THYLAKOID 1B, CHLOROPLASTIC"/>
    <property type="match status" value="1"/>
</dbReference>
<dbReference type="InterPro" id="IPR033344">
    <property type="entry name" value="CURT1"/>
</dbReference>
<evidence type="ECO:0000256" key="1">
    <source>
        <dbReference type="ARBA" id="ARBA00004141"/>
    </source>
</evidence>
<proteinExistence type="predicted"/>
<reference evidence="4" key="1">
    <citation type="submission" date="2020-06" db="EMBL/GenBank/DDBJ databases">
        <authorList>
            <person name="Li T."/>
            <person name="Hu X."/>
            <person name="Zhang T."/>
            <person name="Song X."/>
            <person name="Zhang H."/>
            <person name="Dai N."/>
            <person name="Sheng W."/>
            <person name="Hou X."/>
            <person name="Wei L."/>
        </authorList>
    </citation>
    <scope>NUCLEOTIDE SEQUENCE</scope>
    <source>
        <strain evidence="4">G02</strain>
        <tissue evidence="4">Leaf</tissue>
    </source>
</reference>
<evidence type="ECO:0000259" key="3">
    <source>
        <dbReference type="Pfam" id="PF14159"/>
    </source>
</evidence>
<evidence type="ECO:0000256" key="2">
    <source>
        <dbReference type="SAM" id="MobiDB-lite"/>
    </source>
</evidence>
<dbReference type="Pfam" id="PF14159">
    <property type="entry name" value="CAAD"/>
    <property type="match status" value="1"/>
</dbReference>
<reference evidence="4" key="2">
    <citation type="journal article" date="2024" name="Plant">
        <title>Genomic evolution and insights into agronomic trait innovations of Sesamum species.</title>
        <authorList>
            <person name="Miao H."/>
            <person name="Wang L."/>
            <person name="Qu L."/>
            <person name="Liu H."/>
            <person name="Sun Y."/>
            <person name="Le M."/>
            <person name="Wang Q."/>
            <person name="Wei S."/>
            <person name="Zheng Y."/>
            <person name="Lin W."/>
            <person name="Duan Y."/>
            <person name="Cao H."/>
            <person name="Xiong S."/>
            <person name="Wang X."/>
            <person name="Wei L."/>
            <person name="Li C."/>
            <person name="Ma Q."/>
            <person name="Ju M."/>
            <person name="Zhao R."/>
            <person name="Li G."/>
            <person name="Mu C."/>
            <person name="Tian Q."/>
            <person name="Mei H."/>
            <person name="Zhang T."/>
            <person name="Gao T."/>
            <person name="Zhang H."/>
        </authorList>
    </citation>
    <scope>NUCLEOTIDE SEQUENCE</scope>
    <source>
        <strain evidence="4">G02</strain>
    </source>
</reference>
<feature type="compositionally biased region" description="Pro residues" evidence="2">
    <location>
        <begin position="25"/>
        <end position="45"/>
    </location>
</feature>
<sequence>MMASTTPTSTPLSLSSSALLNAKAPSPPARLQPTPVAAPSPPPAPSHSHSHSYLSKTNAYCRKIARNVVSMATGEAPADVVATAETPEIIKTIQEAWDKVEDKYAVSSLAVAGGVALWASAGMISAIDRLPLVPGVLEIVGIGYTGWFAYRNLVFKPDRNMLLYELPHMERPARFYCRTCPYVCQIESKVKIKRHLRLVKKPIDPIFSEDDRKNLNKTTAIPTTYNIYTFGLSS</sequence>
<comment type="subcellular location">
    <subcellularLocation>
        <location evidence="1">Membrane</location>
        <topology evidence="1">Multi-pass membrane protein</topology>
    </subcellularLocation>
</comment>
<dbReference type="GO" id="GO:0009535">
    <property type="term" value="C:chloroplast thylakoid membrane"/>
    <property type="evidence" value="ECO:0007669"/>
    <property type="project" value="TreeGrafter"/>
</dbReference>
<organism evidence="4">
    <name type="scientific">Sesamum radiatum</name>
    <name type="common">Black benniseed</name>
    <dbReference type="NCBI Taxonomy" id="300843"/>
    <lineage>
        <taxon>Eukaryota</taxon>
        <taxon>Viridiplantae</taxon>
        <taxon>Streptophyta</taxon>
        <taxon>Embryophyta</taxon>
        <taxon>Tracheophyta</taxon>
        <taxon>Spermatophyta</taxon>
        <taxon>Magnoliopsida</taxon>
        <taxon>eudicotyledons</taxon>
        <taxon>Gunneridae</taxon>
        <taxon>Pentapetalae</taxon>
        <taxon>asterids</taxon>
        <taxon>lamiids</taxon>
        <taxon>Lamiales</taxon>
        <taxon>Pedaliaceae</taxon>
        <taxon>Sesamum</taxon>
    </lineage>
</organism>
<evidence type="ECO:0000313" key="4">
    <source>
        <dbReference type="EMBL" id="KAL0428705.1"/>
    </source>
</evidence>
<feature type="domain" description="Cyanobacterial aminoacyl-tRNA synthetase CAAD" evidence="3">
    <location>
        <begin position="91"/>
        <end position="166"/>
    </location>
</feature>
<gene>
    <name evidence="4" type="ORF">Sradi_0496500</name>
</gene>